<protein>
    <submittedName>
        <fullName evidence="4">Anti sigma factor C-terminal domain-containing protein</fullName>
    </submittedName>
</protein>
<feature type="domain" description="Sigma factor regulator C-terminal" evidence="2">
    <location>
        <begin position="181"/>
        <end position="336"/>
    </location>
</feature>
<keyword evidence="1" id="KW-1133">Transmembrane helix</keyword>
<accession>A0ABS1ETS8</accession>
<keyword evidence="1" id="KW-0472">Membrane</keyword>
<proteinExistence type="predicted"/>
<feature type="domain" description="Sigma factor regulator N-terminal" evidence="3">
    <location>
        <begin position="24"/>
        <end position="111"/>
    </location>
</feature>
<dbReference type="EMBL" id="JAENHN010000051">
    <property type="protein sequence ID" value="MBK1812698.1"/>
    <property type="molecule type" value="Genomic_DNA"/>
</dbReference>
<evidence type="ECO:0000259" key="3">
    <source>
        <dbReference type="Pfam" id="PF13800"/>
    </source>
</evidence>
<name>A0ABS1ETS8_9CLOT</name>
<dbReference type="InterPro" id="IPR025672">
    <property type="entry name" value="Sigma_reg_C_dom"/>
</dbReference>
<dbReference type="Proteomes" id="UP000596739">
    <property type="component" value="Unassembled WGS sequence"/>
</dbReference>
<reference evidence="5" key="1">
    <citation type="submission" date="2021-01" db="EMBL/GenBank/DDBJ databases">
        <title>Genome public.</title>
        <authorList>
            <person name="Liu C."/>
            <person name="Sun Q."/>
        </authorList>
    </citation>
    <scope>NUCLEOTIDE SEQUENCE [LARGE SCALE GENOMIC DNA]</scope>
    <source>
        <strain evidence="5">YIM B02505</strain>
    </source>
</reference>
<dbReference type="Pfam" id="PF13800">
    <property type="entry name" value="Sigma_reg_N"/>
    <property type="match status" value="1"/>
</dbReference>
<evidence type="ECO:0000313" key="4">
    <source>
        <dbReference type="EMBL" id="MBK1812698.1"/>
    </source>
</evidence>
<organism evidence="4 5">
    <name type="scientific">Clostridium yunnanense</name>
    <dbReference type="NCBI Taxonomy" id="2800325"/>
    <lineage>
        <taxon>Bacteria</taxon>
        <taxon>Bacillati</taxon>
        <taxon>Bacillota</taxon>
        <taxon>Clostridia</taxon>
        <taxon>Eubacteriales</taxon>
        <taxon>Clostridiaceae</taxon>
        <taxon>Clostridium</taxon>
    </lineage>
</organism>
<sequence length="342" mass="39080">MDLKSDDEKLNELFNTKETTDFGKTIKKAKVFSILRTVILSLMIVIILSFTLLVTNASMLNKIANQKERNLRNWYTIGLPNAFMGNVQFDDKIMTGEIDYVRYRFLGNKPVVDGNYKKDYKYVPLINGVYGDISNHLYASNYKTQQDLDETINYNKDGKRVMRFYHPSVKYDKYPNDLVAIDKVGSNKLVELAISFDKAYTLDKVKEMFPNEVTLNWYWVDTYNEKDLTKDVPIEKGKSVEINSVFEENNVYGIKALDGQGNKIDNPEGDFINTITIVSKDKNSSSIYKELFNKLSEGKGEIKKENLKIIGVVVSGDTDSLKKLKNQNYIKAATLGATADKY</sequence>
<gene>
    <name evidence="4" type="ORF">JHL18_18930</name>
</gene>
<comment type="caution">
    <text evidence="4">The sequence shown here is derived from an EMBL/GenBank/DDBJ whole genome shotgun (WGS) entry which is preliminary data.</text>
</comment>
<keyword evidence="1" id="KW-0812">Transmembrane</keyword>
<feature type="transmembrane region" description="Helical" evidence="1">
    <location>
        <begin position="34"/>
        <end position="54"/>
    </location>
</feature>
<dbReference type="InterPro" id="IPR029101">
    <property type="entry name" value="Sigma_reg_N"/>
</dbReference>
<evidence type="ECO:0000313" key="5">
    <source>
        <dbReference type="Proteomes" id="UP000596739"/>
    </source>
</evidence>
<keyword evidence="5" id="KW-1185">Reference proteome</keyword>
<evidence type="ECO:0000256" key="1">
    <source>
        <dbReference type="SAM" id="Phobius"/>
    </source>
</evidence>
<dbReference type="Pfam" id="PF13791">
    <property type="entry name" value="Sigma_reg_C"/>
    <property type="match status" value="1"/>
</dbReference>
<evidence type="ECO:0000259" key="2">
    <source>
        <dbReference type="Pfam" id="PF13791"/>
    </source>
</evidence>